<dbReference type="SUPFAM" id="SSF51735">
    <property type="entry name" value="NAD(P)-binding Rossmann-fold domains"/>
    <property type="match status" value="1"/>
</dbReference>
<dbReference type="InterPro" id="IPR013154">
    <property type="entry name" value="ADH-like_N"/>
</dbReference>
<dbReference type="PANTHER" id="PTHR43401">
    <property type="entry name" value="L-THREONINE 3-DEHYDROGENASE"/>
    <property type="match status" value="1"/>
</dbReference>
<dbReference type="InterPro" id="IPR002328">
    <property type="entry name" value="ADH_Zn_CS"/>
</dbReference>
<dbReference type="InterPro" id="IPR013149">
    <property type="entry name" value="ADH-like_C"/>
</dbReference>
<dbReference type="PANTHER" id="PTHR43401:SF2">
    <property type="entry name" value="L-THREONINE 3-DEHYDROGENASE"/>
    <property type="match status" value="1"/>
</dbReference>
<keyword evidence="2 5" id="KW-0479">Metal-binding</keyword>
<dbReference type="InterPro" id="IPR011032">
    <property type="entry name" value="GroES-like_sf"/>
</dbReference>
<keyword evidence="9" id="KW-1185">Reference proteome</keyword>
<keyword evidence="4 8" id="KW-0560">Oxidoreductase</keyword>
<comment type="cofactor">
    <cofactor evidence="1 5">
        <name>Zn(2+)</name>
        <dbReference type="ChEBI" id="CHEBI:29105"/>
    </cofactor>
</comment>
<dbReference type="AlphaFoldDB" id="A0A927N297"/>
<keyword evidence="3 5" id="KW-0862">Zinc</keyword>
<comment type="caution">
    <text evidence="8">The sequence shown here is derived from an EMBL/GenBank/DDBJ whole genome shotgun (WGS) entry which is preliminary data.</text>
</comment>
<dbReference type="Gene3D" id="3.90.180.10">
    <property type="entry name" value="Medium-chain alcohol dehydrogenases, catalytic domain"/>
    <property type="match status" value="2"/>
</dbReference>
<dbReference type="Gene3D" id="3.40.50.720">
    <property type="entry name" value="NAD(P)-binding Rossmann-like Domain"/>
    <property type="match status" value="1"/>
</dbReference>
<evidence type="ECO:0000256" key="4">
    <source>
        <dbReference type="ARBA" id="ARBA00023002"/>
    </source>
</evidence>
<reference evidence="8" key="1">
    <citation type="submission" date="2020-10" db="EMBL/GenBank/DDBJ databases">
        <title>Sequencing the genomes of 1000 actinobacteria strains.</title>
        <authorList>
            <person name="Klenk H.-P."/>
        </authorList>
    </citation>
    <scope>NUCLEOTIDE SEQUENCE</scope>
    <source>
        <strain evidence="8">DSM 45354</strain>
    </source>
</reference>
<evidence type="ECO:0000259" key="6">
    <source>
        <dbReference type="Pfam" id="PF00107"/>
    </source>
</evidence>
<evidence type="ECO:0000259" key="7">
    <source>
        <dbReference type="Pfam" id="PF08240"/>
    </source>
</evidence>
<evidence type="ECO:0000256" key="3">
    <source>
        <dbReference type="ARBA" id="ARBA00022833"/>
    </source>
</evidence>
<dbReference type="GO" id="GO:0008270">
    <property type="term" value="F:zinc ion binding"/>
    <property type="evidence" value="ECO:0007669"/>
    <property type="project" value="InterPro"/>
</dbReference>
<dbReference type="RefSeq" id="WP_192752640.1">
    <property type="nucleotide sequence ID" value="NZ_BAABJL010000012.1"/>
</dbReference>
<dbReference type="InterPro" id="IPR050129">
    <property type="entry name" value="Zn_alcohol_dh"/>
</dbReference>
<evidence type="ECO:0000256" key="1">
    <source>
        <dbReference type="ARBA" id="ARBA00001947"/>
    </source>
</evidence>
<dbReference type="SUPFAM" id="SSF50129">
    <property type="entry name" value="GroES-like"/>
    <property type="match status" value="1"/>
</dbReference>
<evidence type="ECO:0000313" key="9">
    <source>
        <dbReference type="Proteomes" id="UP000638648"/>
    </source>
</evidence>
<feature type="domain" description="Alcohol dehydrogenase-like C-terminal" evidence="6">
    <location>
        <begin position="178"/>
        <end position="272"/>
    </location>
</feature>
<dbReference type="Pfam" id="PF08240">
    <property type="entry name" value="ADH_N"/>
    <property type="match status" value="1"/>
</dbReference>
<comment type="similarity">
    <text evidence="5">Belongs to the zinc-containing alcohol dehydrogenase family.</text>
</comment>
<protein>
    <submittedName>
        <fullName evidence="8">L-iditol 2-dehydrogenase</fullName>
        <ecNumber evidence="8">1.1.1.14</ecNumber>
    </submittedName>
</protein>
<gene>
    <name evidence="8" type="ORF">HEB94_005816</name>
</gene>
<dbReference type="EMBL" id="JADBEM010000001">
    <property type="protein sequence ID" value="MBE1608968.1"/>
    <property type="molecule type" value="Genomic_DNA"/>
</dbReference>
<dbReference type="PROSITE" id="PS00059">
    <property type="entry name" value="ADH_ZINC"/>
    <property type="match status" value="1"/>
</dbReference>
<dbReference type="InterPro" id="IPR036291">
    <property type="entry name" value="NAD(P)-bd_dom_sf"/>
</dbReference>
<dbReference type="Proteomes" id="UP000638648">
    <property type="component" value="Unassembled WGS sequence"/>
</dbReference>
<organism evidence="8 9">
    <name type="scientific">Actinopolymorpha pittospori</name>
    <dbReference type="NCBI Taxonomy" id="648752"/>
    <lineage>
        <taxon>Bacteria</taxon>
        <taxon>Bacillati</taxon>
        <taxon>Actinomycetota</taxon>
        <taxon>Actinomycetes</taxon>
        <taxon>Propionibacteriales</taxon>
        <taxon>Actinopolymorphaceae</taxon>
        <taxon>Actinopolymorpha</taxon>
    </lineage>
</organism>
<feature type="domain" description="Alcohol dehydrogenase-like N-terminal" evidence="7">
    <location>
        <begin position="28"/>
        <end position="110"/>
    </location>
</feature>
<accession>A0A927N297</accession>
<evidence type="ECO:0000313" key="8">
    <source>
        <dbReference type="EMBL" id="MBE1608968.1"/>
    </source>
</evidence>
<proteinExistence type="inferred from homology"/>
<evidence type="ECO:0000256" key="2">
    <source>
        <dbReference type="ARBA" id="ARBA00022723"/>
    </source>
</evidence>
<dbReference type="GO" id="GO:0003939">
    <property type="term" value="F:L-iditol 2-dehydrogenase (NAD+) activity"/>
    <property type="evidence" value="ECO:0007669"/>
    <property type="project" value="UniProtKB-EC"/>
</dbReference>
<dbReference type="Pfam" id="PF00107">
    <property type="entry name" value="ADH_zinc_N"/>
    <property type="match status" value="1"/>
</dbReference>
<dbReference type="EC" id="1.1.1.14" evidence="8"/>
<sequence>MHKHVLAYVMDGPGRGGLEELPDPTIGDYDVAVRMLACGVCSSTDKMLRLGTFSLGVTYPSILGHESVGRVVRVGDRVRSYQVGDLLTRPSAYRPDRAPMDMYWGGFAEQGVVTDWAALSEDRQTCELRPRSDQVRLPGSTDAVRAALSISLSETFSVIVRHDILGKTVAVVGTGVAGLSFGAYAKMLGAAQVIAVGRRAPRLELAERLGADRGVLADDAASAIAESGGADFVFEASGQAKMIAHAYRWLKPGGHAVVYSAPDSPTQMDLFKSPRDATLTVASTREAAVLPGVVRMLDGGVINPDELVTHRYPFSEIAAAFEAIERGEVVKAVITFSQ</sequence>
<evidence type="ECO:0000256" key="5">
    <source>
        <dbReference type="RuleBase" id="RU361277"/>
    </source>
</evidence>
<name>A0A927N297_9ACTN</name>